<evidence type="ECO:0000313" key="1">
    <source>
        <dbReference type="EMBL" id="CAH2314027.1"/>
    </source>
</evidence>
<dbReference type="AlphaFoldDB" id="A0AAD1WML4"/>
<dbReference type="EMBL" id="OW240920">
    <property type="protein sequence ID" value="CAH2314027.1"/>
    <property type="molecule type" value="Genomic_DNA"/>
</dbReference>
<dbReference type="InterPro" id="IPR052262">
    <property type="entry name" value="E2F-SERTA_domain_protein"/>
</dbReference>
<dbReference type="Proteomes" id="UP001295444">
    <property type="component" value="Chromosome 09"/>
</dbReference>
<organism evidence="1 2">
    <name type="scientific">Pelobates cultripes</name>
    <name type="common">Western spadefoot toad</name>
    <dbReference type="NCBI Taxonomy" id="61616"/>
    <lineage>
        <taxon>Eukaryota</taxon>
        <taxon>Metazoa</taxon>
        <taxon>Chordata</taxon>
        <taxon>Craniata</taxon>
        <taxon>Vertebrata</taxon>
        <taxon>Euteleostomi</taxon>
        <taxon>Amphibia</taxon>
        <taxon>Batrachia</taxon>
        <taxon>Anura</taxon>
        <taxon>Pelobatoidea</taxon>
        <taxon>Pelobatidae</taxon>
        <taxon>Pelobates</taxon>
    </lineage>
</organism>
<dbReference type="PANTHER" id="PTHR16277:SF15">
    <property type="entry name" value="SERTA DOMAIN-CONTAINING PROTEIN"/>
    <property type="match status" value="1"/>
</dbReference>
<proteinExistence type="predicted"/>
<dbReference type="GO" id="GO:0005634">
    <property type="term" value="C:nucleus"/>
    <property type="evidence" value="ECO:0007669"/>
    <property type="project" value="TreeGrafter"/>
</dbReference>
<dbReference type="PANTHER" id="PTHR16277">
    <property type="entry name" value="CELL DIVISION CYCLE ASSOCIATED PROTEIN 4/SERTA DOMAIN-CONTAINING PROTEIN 2"/>
    <property type="match status" value="1"/>
</dbReference>
<reference evidence="1" key="1">
    <citation type="submission" date="2022-03" db="EMBL/GenBank/DDBJ databases">
        <authorList>
            <person name="Alioto T."/>
            <person name="Alioto T."/>
            <person name="Gomez Garrido J."/>
        </authorList>
    </citation>
    <scope>NUCLEOTIDE SEQUENCE</scope>
</reference>
<name>A0AAD1WML4_PELCU</name>
<keyword evidence="2" id="KW-1185">Reference proteome</keyword>
<protein>
    <submittedName>
        <fullName evidence="1">Uncharacterized protein</fullName>
    </submittedName>
</protein>
<accession>A0AAD1WML4</accession>
<sequence>MEECLVYLPEDLKNLTLPAIAVDASAAIDSIVKDLQEVSETCTETPQYSITPQYSVTNTEIQTSCPPTTQPTLFDDLNNLLDSSSAAFPSSNNELINSLILAASKAPSLPEIPVDWDTCMLDASAEPTCEMTDNFRPLQEIPASPMHSLFGRFEITKSSYLNGISLNDRFMDIDTSVFEKEMSGASSTTTQLPPPEDVWIEPYCIAPSCNLSKSVKDSNELDHIIGALVGY</sequence>
<gene>
    <name evidence="1" type="ORF">PECUL_23A045692</name>
</gene>
<evidence type="ECO:0000313" key="2">
    <source>
        <dbReference type="Proteomes" id="UP001295444"/>
    </source>
</evidence>